<dbReference type="SMART" id="SM00385">
    <property type="entry name" value="CYCLIN"/>
    <property type="match status" value="2"/>
</dbReference>
<evidence type="ECO:0000256" key="5">
    <source>
        <dbReference type="RuleBase" id="RU000383"/>
    </source>
</evidence>
<evidence type="ECO:0000256" key="1">
    <source>
        <dbReference type="ARBA" id="ARBA00008742"/>
    </source>
</evidence>
<evidence type="ECO:0000256" key="4">
    <source>
        <dbReference type="ARBA" id="ARBA00023306"/>
    </source>
</evidence>
<evidence type="ECO:0000313" key="9">
    <source>
        <dbReference type="EMBL" id="QPG73033.1"/>
    </source>
</evidence>
<feature type="compositionally biased region" description="Acidic residues" evidence="6">
    <location>
        <begin position="306"/>
        <end position="316"/>
    </location>
</feature>
<dbReference type="PANTHER" id="PTHR10177">
    <property type="entry name" value="CYCLINS"/>
    <property type="match status" value="1"/>
</dbReference>
<feature type="transmembrane region" description="Helical" evidence="7">
    <location>
        <begin position="225"/>
        <end position="247"/>
    </location>
</feature>
<dbReference type="RefSeq" id="XP_038776598.1">
    <property type="nucleotide sequence ID" value="XM_038920670.1"/>
</dbReference>
<feature type="domain" description="Cyclin-like" evidence="8">
    <location>
        <begin position="193"/>
        <end position="353"/>
    </location>
</feature>
<evidence type="ECO:0000313" key="10">
    <source>
        <dbReference type="Proteomes" id="UP000662931"/>
    </source>
</evidence>
<reference evidence="9" key="1">
    <citation type="submission" date="2020-10" db="EMBL/GenBank/DDBJ databases">
        <authorList>
            <person name="Roach M.J.R."/>
        </authorList>
    </citation>
    <scope>NUCLEOTIDE SEQUENCE</scope>
    <source>
        <strain evidence="9">CBS 1945</strain>
    </source>
</reference>
<dbReference type="InterPro" id="IPR006671">
    <property type="entry name" value="Cyclin_N"/>
</dbReference>
<feature type="region of interest" description="Disordered" evidence="6">
    <location>
        <begin position="287"/>
        <end position="324"/>
    </location>
</feature>
<dbReference type="Gene3D" id="1.10.472.10">
    <property type="entry name" value="Cyclin-like"/>
    <property type="match status" value="2"/>
</dbReference>
<dbReference type="Proteomes" id="UP000662931">
    <property type="component" value="Chromosome 1"/>
</dbReference>
<dbReference type="InterPro" id="IPR004367">
    <property type="entry name" value="Cyclin_C-dom"/>
</dbReference>
<keyword evidence="3 5" id="KW-0195">Cyclin</keyword>
<evidence type="ECO:0000256" key="2">
    <source>
        <dbReference type="ARBA" id="ARBA00022618"/>
    </source>
</evidence>
<evidence type="ECO:0000259" key="8">
    <source>
        <dbReference type="SMART" id="SM00385"/>
    </source>
</evidence>
<dbReference type="CDD" id="cd20537">
    <property type="entry name" value="CYCLIN_CCNO-like_rpt2"/>
    <property type="match status" value="1"/>
</dbReference>
<keyword evidence="4" id="KW-0131">Cell cycle</keyword>
<keyword evidence="7" id="KW-0472">Membrane</keyword>
<dbReference type="InterPro" id="IPR013763">
    <property type="entry name" value="Cyclin-like_dom"/>
</dbReference>
<dbReference type="AlphaFoldDB" id="A0A875RWZ4"/>
<evidence type="ECO:0000256" key="6">
    <source>
        <dbReference type="SAM" id="MobiDB-lite"/>
    </source>
</evidence>
<feature type="domain" description="Cyclin-like" evidence="8">
    <location>
        <begin position="75"/>
        <end position="161"/>
    </location>
</feature>
<dbReference type="Pfam" id="PF00134">
    <property type="entry name" value="Cyclin_N"/>
    <property type="match status" value="1"/>
</dbReference>
<keyword evidence="2" id="KW-0132">Cell division</keyword>
<keyword evidence="7" id="KW-0812">Transmembrane</keyword>
<protein>
    <recommendedName>
        <fullName evidence="8">Cyclin-like domain-containing protein</fullName>
    </recommendedName>
</protein>
<dbReference type="GO" id="GO:0044843">
    <property type="term" value="P:cell cycle G1/S phase transition"/>
    <property type="evidence" value="ECO:0007669"/>
    <property type="project" value="UniProtKB-ARBA"/>
</dbReference>
<name>A0A875RWZ4_EENNA</name>
<dbReference type="InterPro" id="IPR039361">
    <property type="entry name" value="Cyclin"/>
</dbReference>
<organism evidence="9 10">
    <name type="scientific">Eeniella nana</name>
    <name type="common">Yeast</name>
    <name type="synonym">Brettanomyces nanus</name>
    <dbReference type="NCBI Taxonomy" id="13502"/>
    <lineage>
        <taxon>Eukaryota</taxon>
        <taxon>Fungi</taxon>
        <taxon>Dikarya</taxon>
        <taxon>Ascomycota</taxon>
        <taxon>Saccharomycotina</taxon>
        <taxon>Pichiomycetes</taxon>
        <taxon>Pichiales</taxon>
        <taxon>Pichiaceae</taxon>
        <taxon>Brettanomyces</taxon>
    </lineage>
</organism>
<dbReference type="CDD" id="cd20559">
    <property type="entry name" value="CYCLIN_ScCLN_like"/>
    <property type="match status" value="1"/>
</dbReference>
<dbReference type="GeneID" id="62193738"/>
<feature type="region of interest" description="Disordered" evidence="6">
    <location>
        <begin position="471"/>
        <end position="500"/>
    </location>
</feature>
<evidence type="ECO:0000256" key="3">
    <source>
        <dbReference type="ARBA" id="ARBA00023127"/>
    </source>
</evidence>
<dbReference type="GO" id="GO:0016538">
    <property type="term" value="F:cyclin-dependent protein serine/threonine kinase regulator activity"/>
    <property type="evidence" value="ECO:0007669"/>
    <property type="project" value="UniProtKB-ARBA"/>
</dbReference>
<gene>
    <name evidence="9" type="ORF">FOA43_000337</name>
</gene>
<proteinExistence type="inferred from homology"/>
<feature type="compositionally biased region" description="Polar residues" evidence="6">
    <location>
        <begin position="490"/>
        <end position="500"/>
    </location>
</feature>
<dbReference type="KEGG" id="bnn:FOA43_000337"/>
<dbReference type="SUPFAM" id="SSF47954">
    <property type="entry name" value="Cyclin-like"/>
    <property type="match status" value="2"/>
</dbReference>
<dbReference type="OrthoDB" id="5590282at2759"/>
<dbReference type="Pfam" id="PF02984">
    <property type="entry name" value="Cyclin_C"/>
    <property type="match status" value="1"/>
</dbReference>
<comment type="similarity">
    <text evidence="1 5">Belongs to the cyclin family.</text>
</comment>
<dbReference type="GO" id="GO:0051726">
    <property type="term" value="P:regulation of cell cycle"/>
    <property type="evidence" value="ECO:0007669"/>
    <property type="project" value="UniProtKB-ARBA"/>
</dbReference>
<dbReference type="EMBL" id="CP064812">
    <property type="protein sequence ID" value="QPG73033.1"/>
    <property type="molecule type" value="Genomic_DNA"/>
</dbReference>
<keyword evidence="10" id="KW-1185">Reference proteome</keyword>
<dbReference type="FunFam" id="1.10.472.10:FF:000010">
    <property type="entry name" value="G1/S-specific cyclin Cln1"/>
    <property type="match status" value="1"/>
</dbReference>
<dbReference type="GO" id="GO:0051301">
    <property type="term" value="P:cell division"/>
    <property type="evidence" value="ECO:0007669"/>
    <property type="project" value="UniProtKB-KW"/>
</dbReference>
<dbReference type="InterPro" id="IPR036915">
    <property type="entry name" value="Cyclin-like_sf"/>
</dbReference>
<accession>A0A875RWZ4</accession>
<keyword evidence="7" id="KW-1133">Transmembrane helix</keyword>
<sequence length="500" mass="56462">MVTKHSYGPPKRAVPKPYSSKLESLENLRNYMIANEYLPSIIKHLKDLEAKSIINPSMIDLQPEVKWFMRPYLVNFIIQMHSSLRLKPQTLFLCWNIIDRYCAKRIAFKQHYQLIGCTALWIAAKYEDKKSRVPSISELCMMCSNVYEESMFREMEVHILSTLGWSVGHSSLEDTLQLCVKFADPDGKETLQRPIDEYRGNSQTVSAILAVARYLCELSLYERDYLMFPPSLIGIVAFLFSCSMLGLNYGSKSMSRIYHEYRINMARKAHAARGSISKAATVMSSSVPPSLGQLPTPVTPNKNTDFFEEENNYDSDSENKDPTNEHQYGPFLSGFEGLASINRLRTISILFLKSMLNPSEVLVEKYTPLGVIAVVKNFVTENNLTELDMKDLNVNSKSITGPVNDFVFDLSNLLLNFESNLEFVTEQAMQYIIPTYQSPMASKASYSPFNSPSNLSSFSSASSQTTYDSCYEEIPIKGDESTGGGMKRSYPNSSPIVDSN</sequence>
<evidence type="ECO:0000256" key="7">
    <source>
        <dbReference type="SAM" id="Phobius"/>
    </source>
</evidence>